<proteinExistence type="predicted"/>
<sequence length="78" mass="8713">ELRDARSDRRDYLIGVLAAMSVSVAQDLRRGIAVEDLDFRKDHDTNRVFNRMSSNFPYAASSRRSQGAPVAKASRSPS</sequence>
<dbReference type="AlphaFoldDB" id="T1BQ24"/>
<name>T1BQ24_9ZZZZ</name>
<reference evidence="2" key="1">
    <citation type="submission" date="2013-08" db="EMBL/GenBank/DDBJ databases">
        <authorList>
            <person name="Mendez C."/>
            <person name="Richter M."/>
            <person name="Ferrer M."/>
            <person name="Sanchez J."/>
        </authorList>
    </citation>
    <scope>NUCLEOTIDE SEQUENCE</scope>
</reference>
<dbReference type="EMBL" id="AUZX01004054">
    <property type="protein sequence ID" value="EQD71962.1"/>
    <property type="molecule type" value="Genomic_DNA"/>
</dbReference>
<evidence type="ECO:0000313" key="2">
    <source>
        <dbReference type="EMBL" id="EQD71962.1"/>
    </source>
</evidence>
<reference evidence="2" key="2">
    <citation type="journal article" date="2014" name="ISME J.">
        <title>Microbial stratification in low pH oxic and suboxic macroscopic growths along an acid mine drainage.</title>
        <authorList>
            <person name="Mendez-Garcia C."/>
            <person name="Mesa V."/>
            <person name="Sprenger R.R."/>
            <person name="Richter M."/>
            <person name="Diez M.S."/>
            <person name="Solano J."/>
            <person name="Bargiela R."/>
            <person name="Golyshina O.V."/>
            <person name="Manteca A."/>
            <person name="Ramos J.L."/>
            <person name="Gallego J.R."/>
            <person name="Llorente I."/>
            <person name="Martins Dos Santos V.A."/>
            <person name="Jensen O.N."/>
            <person name="Pelaez A.I."/>
            <person name="Sanchez J."/>
            <person name="Ferrer M."/>
        </authorList>
    </citation>
    <scope>NUCLEOTIDE SEQUENCE</scope>
</reference>
<feature type="non-terminal residue" evidence="2">
    <location>
        <position position="1"/>
    </location>
</feature>
<accession>T1BQ24</accession>
<feature type="region of interest" description="Disordered" evidence="1">
    <location>
        <begin position="59"/>
        <end position="78"/>
    </location>
</feature>
<organism evidence="2">
    <name type="scientific">mine drainage metagenome</name>
    <dbReference type="NCBI Taxonomy" id="410659"/>
    <lineage>
        <taxon>unclassified sequences</taxon>
        <taxon>metagenomes</taxon>
        <taxon>ecological metagenomes</taxon>
    </lineage>
</organism>
<protein>
    <submittedName>
        <fullName evidence="2">Uncharacterized protein</fullName>
    </submittedName>
</protein>
<evidence type="ECO:0000256" key="1">
    <source>
        <dbReference type="SAM" id="MobiDB-lite"/>
    </source>
</evidence>
<gene>
    <name evidence="2" type="ORF">B1A_05546</name>
</gene>
<comment type="caution">
    <text evidence="2">The sequence shown here is derived from an EMBL/GenBank/DDBJ whole genome shotgun (WGS) entry which is preliminary data.</text>
</comment>